<reference evidence="2 3" key="1">
    <citation type="submission" date="2022-06" db="EMBL/GenBank/DDBJ databases">
        <title>Rhizosaccharibacter gen. nov. sp. nov. KSS12, endophytic bacteria isolated from sugarcane.</title>
        <authorList>
            <person name="Pitiwittayakul N."/>
        </authorList>
    </citation>
    <scope>NUCLEOTIDE SEQUENCE [LARGE SCALE GENOMIC DNA]</scope>
    <source>
        <strain evidence="2 3">KSS12</strain>
    </source>
</reference>
<evidence type="ECO:0000313" key="3">
    <source>
        <dbReference type="Proteomes" id="UP001524547"/>
    </source>
</evidence>
<sequence>MGHLPEAAHDVAAVSLFVAYEGDASSRFDRTYYVEHHLPIVAAAFGDFGLLDLSALFPAVARRGTIALCECRFRDEAAIAAAFGSEAAAGVMADVPNFTDLQPRRFRVVPLEATRA</sequence>
<accession>A0ABT1VTB1</accession>
<dbReference type="SUPFAM" id="SSF54909">
    <property type="entry name" value="Dimeric alpha+beta barrel"/>
    <property type="match status" value="1"/>
</dbReference>
<dbReference type="EMBL" id="JAMZEJ010000001">
    <property type="protein sequence ID" value="MCQ8239582.1"/>
    <property type="molecule type" value="Genomic_DNA"/>
</dbReference>
<evidence type="ECO:0000313" key="2">
    <source>
        <dbReference type="EMBL" id="MCQ8239582.1"/>
    </source>
</evidence>
<gene>
    <name evidence="2" type="ORF">NFI88_01845</name>
</gene>
<dbReference type="Proteomes" id="UP001524547">
    <property type="component" value="Unassembled WGS sequence"/>
</dbReference>
<dbReference type="PANTHER" id="PTHR40260">
    <property type="entry name" value="BLR8190 PROTEIN"/>
    <property type="match status" value="1"/>
</dbReference>
<dbReference type="Pfam" id="PF07110">
    <property type="entry name" value="EthD"/>
    <property type="match status" value="1"/>
</dbReference>
<dbReference type="PANTHER" id="PTHR40260:SF2">
    <property type="entry name" value="BLR8190 PROTEIN"/>
    <property type="match status" value="1"/>
</dbReference>
<feature type="domain" description="EthD" evidence="1">
    <location>
        <begin position="27"/>
        <end position="101"/>
    </location>
</feature>
<dbReference type="InterPro" id="IPR011008">
    <property type="entry name" value="Dimeric_a/b-barrel"/>
</dbReference>
<organism evidence="2 3">
    <name type="scientific">Rhizosaccharibacter radicis</name>
    <dbReference type="NCBI Taxonomy" id="2782605"/>
    <lineage>
        <taxon>Bacteria</taxon>
        <taxon>Pseudomonadati</taxon>
        <taxon>Pseudomonadota</taxon>
        <taxon>Alphaproteobacteria</taxon>
        <taxon>Acetobacterales</taxon>
        <taxon>Acetobacteraceae</taxon>
        <taxon>Rhizosaccharibacter</taxon>
    </lineage>
</organism>
<dbReference type="NCBIfam" id="TIGR02118">
    <property type="entry name" value="EthD family reductase"/>
    <property type="match status" value="1"/>
</dbReference>
<name>A0ABT1VTB1_9PROT</name>
<proteinExistence type="predicted"/>
<dbReference type="InterPro" id="IPR009799">
    <property type="entry name" value="EthD_dom"/>
</dbReference>
<evidence type="ECO:0000259" key="1">
    <source>
        <dbReference type="Pfam" id="PF07110"/>
    </source>
</evidence>
<dbReference type="RefSeq" id="WP_422918318.1">
    <property type="nucleotide sequence ID" value="NZ_JAMZEJ010000001.1"/>
</dbReference>
<dbReference type="Gene3D" id="3.30.70.100">
    <property type="match status" value="1"/>
</dbReference>
<protein>
    <submittedName>
        <fullName evidence="2">EthD family reductase</fullName>
    </submittedName>
</protein>
<comment type="caution">
    <text evidence="2">The sequence shown here is derived from an EMBL/GenBank/DDBJ whole genome shotgun (WGS) entry which is preliminary data.</text>
</comment>
<keyword evidence="3" id="KW-1185">Reference proteome</keyword>